<keyword evidence="3" id="KW-1185">Reference proteome</keyword>
<organism evidence="2 3">
    <name type="scientific">Nitrosomonas aestuarii</name>
    <dbReference type="NCBI Taxonomy" id="52441"/>
    <lineage>
        <taxon>Bacteria</taxon>
        <taxon>Pseudomonadati</taxon>
        <taxon>Pseudomonadota</taxon>
        <taxon>Betaproteobacteria</taxon>
        <taxon>Nitrosomonadales</taxon>
        <taxon>Nitrosomonadaceae</taxon>
        <taxon>Nitrosomonas</taxon>
    </lineage>
</organism>
<dbReference type="RefSeq" id="WP_170841663.1">
    <property type="nucleotide sequence ID" value="NZ_FOSP01000021.1"/>
</dbReference>
<evidence type="ECO:0000313" key="2">
    <source>
        <dbReference type="EMBL" id="SFK92094.1"/>
    </source>
</evidence>
<feature type="compositionally biased region" description="Basic and acidic residues" evidence="1">
    <location>
        <begin position="46"/>
        <end position="55"/>
    </location>
</feature>
<reference evidence="3" key="1">
    <citation type="submission" date="2016-10" db="EMBL/GenBank/DDBJ databases">
        <authorList>
            <person name="Varghese N."/>
            <person name="Submissions S."/>
        </authorList>
    </citation>
    <scope>NUCLEOTIDE SEQUENCE [LARGE SCALE GENOMIC DNA]</scope>
    <source>
        <strain evidence="3">Nm69</strain>
    </source>
</reference>
<gene>
    <name evidence="2" type="ORF">SAMN05216302_102114</name>
</gene>
<feature type="compositionally biased region" description="Basic and acidic residues" evidence="1">
    <location>
        <begin position="1"/>
        <end position="18"/>
    </location>
</feature>
<evidence type="ECO:0000313" key="3">
    <source>
        <dbReference type="Proteomes" id="UP000199533"/>
    </source>
</evidence>
<dbReference type="Proteomes" id="UP000199533">
    <property type="component" value="Unassembled WGS sequence"/>
</dbReference>
<dbReference type="STRING" id="52441.SAMN05216302_102114"/>
<proteinExistence type="predicted"/>
<dbReference type="AlphaFoldDB" id="A0A1I4DE48"/>
<protein>
    <submittedName>
        <fullName evidence="2">Uncharacterized protein</fullName>
    </submittedName>
</protein>
<evidence type="ECO:0000256" key="1">
    <source>
        <dbReference type="SAM" id="MobiDB-lite"/>
    </source>
</evidence>
<feature type="region of interest" description="Disordered" evidence="1">
    <location>
        <begin position="1"/>
        <end position="55"/>
    </location>
</feature>
<accession>A0A1I4DE48</accession>
<dbReference type="EMBL" id="FOSP01000021">
    <property type="protein sequence ID" value="SFK92094.1"/>
    <property type="molecule type" value="Genomic_DNA"/>
</dbReference>
<sequence>MAKKEQATPQDFTKDKHWGKGGRFVVDPKTGERIPADQYKPLPTDQSDKELNNVD</sequence>
<name>A0A1I4DE48_9PROT</name>